<comment type="caution">
    <text evidence="5">The sequence shown here is derived from an EMBL/GenBank/DDBJ whole genome shotgun (WGS) entry which is preliminary data.</text>
</comment>
<dbReference type="InterPro" id="IPR011990">
    <property type="entry name" value="TPR-like_helical_dom_sf"/>
</dbReference>
<dbReference type="CDD" id="cd06170">
    <property type="entry name" value="LuxR_C_like"/>
    <property type="match status" value="1"/>
</dbReference>
<keyword evidence="6" id="KW-1185">Reference proteome</keyword>
<dbReference type="SMART" id="SM00421">
    <property type="entry name" value="HTH_LUXR"/>
    <property type="match status" value="1"/>
</dbReference>
<evidence type="ECO:0000313" key="5">
    <source>
        <dbReference type="EMBL" id="TCO33713.1"/>
    </source>
</evidence>
<dbReference type="PRINTS" id="PR00038">
    <property type="entry name" value="HTHLUXR"/>
</dbReference>
<protein>
    <submittedName>
        <fullName evidence="5">LuxR family maltose regulon positive regulatory protein</fullName>
    </submittedName>
</protein>
<dbReference type="Gene3D" id="1.25.40.10">
    <property type="entry name" value="Tetratricopeptide repeat domain"/>
    <property type="match status" value="1"/>
</dbReference>
<dbReference type="GO" id="GO:0003677">
    <property type="term" value="F:DNA binding"/>
    <property type="evidence" value="ECO:0007669"/>
    <property type="project" value="UniProtKB-KW"/>
</dbReference>
<keyword evidence="3" id="KW-0804">Transcription</keyword>
<dbReference type="AlphaFoldDB" id="A0A4R2HR47"/>
<evidence type="ECO:0000313" key="6">
    <source>
        <dbReference type="Proteomes" id="UP000294508"/>
    </source>
</evidence>
<feature type="domain" description="HTH luxR-type" evidence="4">
    <location>
        <begin position="850"/>
        <end position="915"/>
    </location>
</feature>
<dbReference type="GO" id="GO:0006355">
    <property type="term" value="P:regulation of DNA-templated transcription"/>
    <property type="evidence" value="ECO:0007669"/>
    <property type="project" value="InterPro"/>
</dbReference>
<dbReference type="Gene3D" id="3.40.50.300">
    <property type="entry name" value="P-loop containing nucleotide triphosphate hydrolases"/>
    <property type="match status" value="1"/>
</dbReference>
<dbReference type="Proteomes" id="UP000294508">
    <property type="component" value="Unassembled WGS sequence"/>
</dbReference>
<evidence type="ECO:0000256" key="3">
    <source>
        <dbReference type="ARBA" id="ARBA00023163"/>
    </source>
</evidence>
<dbReference type="InterPro" id="IPR036388">
    <property type="entry name" value="WH-like_DNA-bd_sf"/>
</dbReference>
<evidence type="ECO:0000256" key="2">
    <source>
        <dbReference type="ARBA" id="ARBA00023125"/>
    </source>
</evidence>
<dbReference type="Pfam" id="PF25873">
    <property type="entry name" value="WHD_MalT"/>
    <property type="match status" value="1"/>
</dbReference>
<dbReference type="InterPro" id="IPR041664">
    <property type="entry name" value="AAA_16"/>
</dbReference>
<dbReference type="InterPro" id="IPR000792">
    <property type="entry name" value="Tscrpt_reg_LuxR_C"/>
</dbReference>
<reference evidence="5 6" key="1">
    <citation type="journal article" date="2015" name="Stand. Genomic Sci.">
        <title>Genomic Encyclopedia of Bacterial and Archaeal Type Strains, Phase III: the genomes of soil and plant-associated and newly described type strains.</title>
        <authorList>
            <person name="Whitman W.B."/>
            <person name="Woyke T."/>
            <person name="Klenk H.P."/>
            <person name="Zhou Y."/>
            <person name="Lilburn T.G."/>
            <person name="Beck B.J."/>
            <person name="De Vos P."/>
            <person name="Vandamme P."/>
            <person name="Eisen J.A."/>
            <person name="Garrity G."/>
            <person name="Hugenholtz P."/>
            <person name="Kyrpides N.C."/>
        </authorList>
    </citation>
    <scope>NUCLEOTIDE SEQUENCE [LARGE SCALE GENOMIC DNA]</scope>
    <source>
        <strain evidence="5 6">VKM Ac-2572</strain>
    </source>
</reference>
<dbReference type="Pfam" id="PF17874">
    <property type="entry name" value="TPR_MalT"/>
    <property type="match status" value="1"/>
</dbReference>
<evidence type="ECO:0000256" key="1">
    <source>
        <dbReference type="ARBA" id="ARBA00023015"/>
    </source>
</evidence>
<dbReference type="PROSITE" id="PS50043">
    <property type="entry name" value="HTH_LUXR_2"/>
    <property type="match status" value="1"/>
</dbReference>
<dbReference type="PANTHER" id="PTHR44688:SF16">
    <property type="entry name" value="DNA-BINDING TRANSCRIPTIONAL ACTIVATOR DEVR_DOSR"/>
    <property type="match status" value="1"/>
</dbReference>
<evidence type="ECO:0000259" key="4">
    <source>
        <dbReference type="PROSITE" id="PS50043"/>
    </source>
</evidence>
<name>A0A4R2HR47_9ACTN</name>
<dbReference type="InterPro" id="IPR027417">
    <property type="entry name" value="P-loop_NTPase"/>
</dbReference>
<dbReference type="PANTHER" id="PTHR44688">
    <property type="entry name" value="DNA-BINDING TRANSCRIPTIONAL ACTIVATOR DEVR_DOSR"/>
    <property type="match status" value="1"/>
</dbReference>
<dbReference type="InterPro" id="IPR059106">
    <property type="entry name" value="WHD_MalT"/>
</dbReference>
<dbReference type="Gene3D" id="1.10.10.10">
    <property type="entry name" value="Winged helix-like DNA-binding domain superfamily/Winged helix DNA-binding domain"/>
    <property type="match status" value="1"/>
</dbReference>
<dbReference type="Pfam" id="PF13191">
    <property type="entry name" value="AAA_16"/>
    <property type="match status" value="1"/>
</dbReference>
<dbReference type="EMBL" id="SLWN01000003">
    <property type="protein sequence ID" value="TCO33713.1"/>
    <property type="molecule type" value="Genomic_DNA"/>
</dbReference>
<dbReference type="InterPro" id="IPR041617">
    <property type="entry name" value="TPR_MalT"/>
</dbReference>
<proteinExistence type="predicted"/>
<keyword evidence="1" id="KW-0805">Transcription regulation</keyword>
<dbReference type="InterPro" id="IPR016032">
    <property type="entry name" value="Sig_transdc_resp-reg_C-effctor"/>
</dbReference>
<sequence>MGVNRLGTYDPYVSTPVLATKLFPPARRSELVARPRLADRLDSTLSRGHRLTLVSAPAGFGKTTLLSDWAASQERVGWLSLDEGDNALPRFLAHLWAALAGAGLDLDPAALEAAPTSAALTTLVNELVRAGQQRPGPDWLLVLDDYHVIEAPEVHEAMTFLLDHGPDQLHLLVATRSDPPLPLSRLRSRGQLTEVRAADLRFAPAEAMEFLNEMMGLHLTEGDVQALEERTEGWIAGLQLAALSLRDVSDRGDVAEFIGAFAGSNRFVIDYLVDEVLARQGAEVRDFLLRTAILYRLTGPLCDAVTGGSYGGQVLAELDRGNVFLVPLDAERSWYRYHHLFGDVLRARLMAEYPEQVPALHQAASDWHASHQLVADAVRHSLAAGDYDRAAYLMEEALPDMRRTRQDSVMLGWTRSLPDTVVRRSPVLNILSGWSLMLAGDLDGMERRLDDAEAAMAAGAHDKALAATWADTEDLRTAPATLWVYRAALAQARGDIPAVVRHARRALDLAGADDHFVRGAAGGFLGLAAWASGDVQEALSTFSEAVRSLHAAGNLVDELDSTVVLGDMWISAGRLHRARRLYERALETATAAGEPYPRATADLHVGLAERDRELDDLVSAEEHLATARVLGEHGSITENRHRWYVAMAQVRVATGDHAMAKQLLAQAEDLYRPGSYPDLRPLAAMRARVDIAAGDLTAAEEWADSHDVTSDDDASFLREYEHLTLVRLLLARHRESRADDAGKVLALLDRLHADANGTRAGSLLEIGMLRALTHHAREHQLEALAELNQALAAAPEPDGYARLFLDEGAPMLALLHDAAFRPDGEYDVLRQHARRLLDTTPSAAPTAPDHGSQAGPLSERELEVLRLLDSELTGPEIARHLFVSLNTLRTHTKRIFTKLDVNTRAAAIRRGHELGLL</sequence>
<gene>
    <name evidence="5" type="ORF">EV652_103715</name>
</gene>
<dbReference type="Pfam" id="PF00196">
    <property type="entry name" value="GerE"/>
    <property type="match status" value="1"/>
</dbReference>
<accession>A0A4R2HR47</accession>
<dbReference type="SUPFAM" id="SSF52540">
    <property type="entry name" value="P-loop containing nucleoside triphosphate hydrolases"/>
    <property type="match status" value="1"/>
</dbReference>
<organism evidence="5 6">
    <name type="scientific">Kribbella steppae</name>
    <dbReference type="NCBI Taxonomy" id="2512223"/>
    <lineage>
        <taxon>Bacteria</taxon>
        <taxon>Bacillati</taxon>
        <taxon>Actinomycetota</taxon>
        <taxon>Actinomycetes</taxon>
        <taxon>Propionibacteriales</taxon>
        <taxon>Kribbellaceae</taxon>
        <taxon>Kribbella</taxon>
    </lineage>
</organism>
<dbReference type="SUPFAM" id="SSF48452">
    <property type="entry name" value="TPR-like"/>
    <property type="match status" value="2"/>
</dbReference>
<keyword evidence="2" id="KW-0238">DNA-binding</keyword>
<dbReference type="SUPFAM" id="SSF46894">
    <property type="entry name" value="C-terminal effector domain of the bipartite response regulators"/>
    <property type="match status" value="1"/>
</dbReference>